<dbReference type="AlphaFoldDB" id="A0AAE8SEA8"/>
<sequence length="501" mass="53852">MSTWYFVEEVTTPPPTTGGPEDTAQKPVGGEIEKEDPATGGDGKDKPATGNQNAGSVDASGNKASYSCPQDDRSLYTTGDFTYELQCKHGHVKGHWTSEPGTTLKACADRCAEVPECNSCDFHHANKICFLKKAPSETTPWEEGAAWFPIFCPPERVAKANEKPQVTTKLSCPANDGKIFEGSDGTWFYLQCCTDTDAASVLDLVKASSHQDCLEKCVKSTTCKSFTFAAESDGTGPNCKLYGHGKFSQHAQPGAHYAFVTDPPTEEAKVSDAKMCTTECPGAHGQIFASVTGENFQMTCKKRHGTTYLKIDRRPSFEACMISCATMPACHSAEYEPRTKKCYYSNNHNAPAIDAPAFVSAHSLGCTGACSSCKKGCESSDSTELPADAASCLADHGKIITAGGEDFRLQCRHCFHGHDQAHIPGIKSLGECAKACAENPNCHEADWTGPGGCFWSDVKNKDGTPYTLSPNAGCDSLIPQSRSHANIAVTPRDDTPTERNW</sequence>
<comment type="caution">
    <text evidence="3">The sequence shown here is derived from an EMBL/GenBank/DDBJ whole genome shotgun (WGS) entry which is preliminary data.</text>
</comment>
<feature type="compositionally biased region" description="Basic and acidic residues" evidence="1">
    <location>
        <begin position="31"/>
        <end position="47"/>
    </location>
</feature>
<proteinExistence type="predicted"/>
<dbReference type="Pfam" id="PF00024">
    <property type="entry name" value="PAN_1"/>
    <property type="match status" value="3"/>
</dbReference>
<dbReference type="Pfam" id="PF14295">
    <property type="entry name" value="PAN_4"/>
    <property type="match status" value="1"/>
</dbReference>
<evidence type="ECO:0000313" key="4">
    <source>
        <dbReference type="Proteomes" id="UP001187734"/>
    </source>
</evidence>
<reference evidence="3" key="1">
    <citation type="submission" date="2018-03" db="EMBL/GenBank/DDBJ databases">
        <authorList>
            <person name="Guldener U."/>
        </authorList>
    </citation>
    <scope>NUCLEOTIDE SEQUENCE</scope>
</reference>
<protein>
    <recommendedName>
        <fullName evidence="2">Apple domain-containing protein</fullName>
    </recommendedName>
</protein>
<dbReference type="InterPro" id="IPR003609">
    <property type="entry name" value="Pan_app"/>
</dbReference>
<dbReference type="Gene3D" id="3.50.4.10">
    <property type="entry name" value="Hepatocyte Growth Factor"/>
    <property type="match status" value="2"/>
</dbReference>
<organism evidence="3 4">
    <name type="scientific">Fusarium torulosum</name>
    <dbReference type="NCBI Taxonomy" id="33205"/>
    <lineage>
        <taxon>Eukaryota</taxon>
        <taxon>Fungi</taxon>
        <taxon>Dikarya</taxon>
        <taxon>Ascomycota</taxon>
        <taxon>Pezizomycotina</taxon>
        <taxon>Sordariomycetes</taxon>
        <taxon>Hypocreomycetidae</taxon>
        <taxon>Hypocreales</taxon>
        <taxon>Nectriaceae</taxon>
        <taxon>Fusarium</taxon>
    </lineage>
</organism>
<evidence type="ECO:0000313" key="3">
    <source>
        <dbReference type="EMBL" id="SPJ72301.1"/>
    </source>
</evidence>
<name>A0AAE8SEA8_9HYPO</name>
<dbReference type="EMBL" id="ONZP01000056">
    <property type="protein sequence ID" value="SPJ72301.1"/>
    <property type="molecule type" value="Genomic_DNA"/>
</dbReference>
<dbReference type="PROSITE" id="PS50948">
    <property type="entry name" value="PAN"/>
    <property type="match status" value="1"/>
</dbReference>
<feature type="region of interest" description="Disordered" evidence="1">
    <location>
        <begin position="1"/>
        <end position="66"/>
    </location>
</feature>
<keyword evidence="4" id="KW-1185">Reference proteome</keyword>
<evidence type="ECO:0000256" key="1">
    <source>
        <dbReference type="SAM" id="MobiDB-lite"/>
    </source>
</evidence>
<gene>
    <name evidence="3" type="ORF">FTOL_02029</name>
</gene>
<evidence type="ECO:0000259" key="2">
    <source>
        <dbReference type="PROSITE" id="PS50948"/>
    </source>
</evidence>
<feature type="domain" description="Apple" evidence="2">
    <location>
        <begin position="193"/>
        <end position="261"/>
    </location>
</feature>
<accession>A0AAE8SEA8</accession>
<dbReference type="SUPFAM" id="SSF57414">
    <property type="entry name" value="Hairpin loop containing domain-like"/>
    <property type="match status" value="1"/>
</dbReference>
<dbReference type="Proteomes" id="UP001187734">
    <property type="component" value="Unassembled WGS sequence"/>
</dbReference>